<dbReference type="GO" id="GO:0000155">
    <property type="term" value="F:phosphorelay sensor kinase activity"/>
    <property type="evidence" value="ECO:0007669"/>
    <property type="project" value="InterPro"/>
</dbReference>
<dbReference type="InterPro" id="IPR050980">
    <property type="entry name" value="2C_sensor_his_kinase"/>
</dbReference>
<keyword evidence="9" id="KW-0472">Membrane</keyword>
<dbReference type="AlphaFoldDB" id="A0A1G9U105"/>
<dbReference type="PANTHER" id="PTHR44936">
    <property type="entry name" value="SENSOR PROTEIN CREC"/>
    <property type="match status" value="1"/>
</dbReference>
<keyword evidence="13" id="KW-1185">Reference proteome</keyword>
<dbReference type="InterPro" id="IPR005467">
    <property type="entry name" value="His_kinase_dom"/>
</dbReference>
<dbReference type="PANTHER" id="PTHR44936:SF10">
    <property type="entry name" value="SENSOR PROTEIN RSTB"/>
    <property type="match status" value="1"/>
</dbReference>
<keyword evidence="9" id="KW-0812">Transmembrane</keyword>
<keyword evidence="4" id="KW-0808">Transferase</keyword>
<sequence length="703" mass="75229">MTGDDDGGDGLRARLHGSYSVQLAVTLALVVCVFAGVGWLTVGTTGGVVESGVENTMVSQTVVESENLARWLDANRQFTRVVSEHPALASDDPSEAAAYLDDVSNDDESTDIVGIYVVESSDNVVFASGGNSTVRPPPRSELGLFGRYDATTVTGPYERDGRRVVAFASPVPETVGRVLVVVVATDAVNELFQDPYGDGVTTVVNSDGVVQFSDDDRATGESYLGGGTATSAVVAQGTAGKTGFDDSFRREDEMSGDYVRAYAPVAGTDWVLVKHAPTDSAYAVVDQVRRGIVGVVVVAILASVLVVGFFGWQTGRTVRRLATAAESIAGGDYDTDTTVERTDEFGTLGRSLGEMRDELVARLDATREAERQLRTIVNNAPTTLLAFDADGVVTVEEGRRADDLFEDEAVGRTVFELLEDRPELLESCRTALAGKAVETTAEARGRTYDVRFNPVGDGVEQVLVVAHDVTERRTRRQRIEVLNRILRHDIRNRLNVILGHAEAIAGRTDDEADAEAARIVAAEARRILELSEKARRTQAVVETETEPVPIDELLAEGLEPTTDSVPQLSLTTTLPDGVWARATSDLADAVAELVADAVARNPERDELSVVVSAEATVDKVVIRVDDDGQSLSTAERRALESGSESPLEHASGLGLWLAYWTVTLGGGELAFADSDLGGTCVELHYDRAERPRPEDAHGSVHGA</sequence>
<dbReference type="CDD" id="cd18774">
    <property type="entry name" value="PDC2_HK_sensor"/>
    <property type="match status" value="1"/>
</dbReference>
<evidence type="ECO:0000256" key="1">
    <source>
        <dbReference type="ARBA" id="ARBA00000085"/>
    </source>
</evidence>
<dbReference type="Gene3D" id="3.30.450.20">
    <property type="entry name" value="PAS domain"/>
    <property type="match status" value="1"/>
</dbReference>
<dbReference type="Gene3D" id="3.30.565.10">
    <property type="entry name" value="Histidine kinase-like ATPase, C-terminal domain"/>
    <property type="match status" value="1"/>
</dbReference>
<keyword evidence="9" id="KW-1133">Transmembrane helix</keyword>
<dbReference type="EC" id="2.7.13.3" evidence="2"/>
<evidence type="ECO:0000256" key="6">
    <source>
        <dbReference type="ARBA" id="ARBA00022777"/>
    </source>
</evidence>
<feature type="domain" description="Histidine kinase" evidence="10">
    <location>
        <begin position="485"/>
        <end position="689"/>
    </location>
</feature>
<comment type="catalytic activity">
    <reaction evidence="1">
        <text>ATP + protein L-histidine = ADP + protein N-phospho-L-histidine.</text>
        <dbReference type="EC" id="2.7.13.3"/>
    </reaction>
</comment>
<evidence type="ECO:0000313" key="12">
    <source>
        <dbReference type="EMBL" id="SDM53626.1"/>
    </source>
</evidence>
<dbReference type="EMBL" id="FNIA01000003">
    <property type="protein sequence ID" value="SDM53626.1"/>
    <property type="molecule type" value="Genomic_DNA"/>
</dbReference>
<dbReference type="InterPro" id="IPR013656">
    <property type="entry name" value="PAS_4"/>
</dbReference>
<proteinExistence type="predicted"/>
<evidence type="ECO:0000256" key="9">
    <source>
        <dbReference type="SAM" id="Phobius"/>
    </source>
</evidence>
<dbReference type="InterPro" id="IPR036890">
    <property type="entry name" value="HATPase_C_sf"/>
</dbReference>
<evidence type="ECO:0000256" key="8">
    <source>
        <dbReference type="ARBA" id="ARBA00023224"/>
    </source>
</evidence>
<evidence type="ECO:0000256" key="7">
    <source>
        <dbReference type="ARBA" id="ARBA00022840"/>
    </source>
</evidence>
<dbReference type="GO" id="GO:0005886">
    <property type="term" value="C:plasma membrane"/>
    <property type="evidence" value="ECO:0007669"/>
    <property type="project" value="UniProtKB-SubCell"/>
</dbReference>
<keyword evidence="6 12" id="KW-0418">Kinase</keyword>
<dbReference type="CDD" id="cd00082">
    <property type="entry name" value="HisKA"/>
    <property type="match status" value="1"/>
</dbReference>
<dbReference type="GO" id="GO:0005524">
    <property type="term" value="F:ATP binding"/>
    <property type="evidence" value="ECO:0007669"/>
    <property type="project" value="UniProtKB-KW"/>
</dbReference>
<evidence type="ECO:0000256" key="5">
    <source>
        <dbReference type="ARBA" id="ARBA00022741"/>
    </source>
</evidence>
<dbReference type="PROSITE" id="PS50885">
    <property type="entry name" value="HAMP"/>
    <property type="match status" value="1"/>
</dbReference>
<dbReference type="SUPFAM" id="SSF55874">
    <property type="entry name" value="ATPase domain of HSP90 chaperone/DNA topoisomerase II/histidine kinase"/>
    <property type="match status" value="1"/>
</dbReference>
<protein>
    <recommendedName>
        <fullName evidence="2">histidine kinase</fullName>
        <ecNumber evidence="2">2.7.13.3</ecNumber>
    </recommendedName>
</protein>
<dbReference type="Pfam" id="PF00672">
    <property type="entry name" value="HAMP"/>
    <property type="match status" value="1"/>
</dbReference>
<organism evidence="12 13">
    <name type="scientific">Haloarchaeobius iranensis</name>
    <dbReference type="NCBI Taxonomy" id="996166"/>
    <lineage>
        <taxon>Archaea</taxon>
        <taxon>Methanobacteriati</taxon>
        <taxon>Methanobacteriota</taxon>
        <taxon>Stenosarchaea group</taxon>
        <taxon>Halobacteria</taxon>
        <taxon>Halobacteriales</taxon>
        <taxon>Halorubellaceae</taxon>
        <taxon>Haloarchaeobius</taxon>
    </lineage>
</organism>
<dbReference type="SMART" id="SM00304">
    <property type="entry name" value="HAMP"/>
    <property type="match status" value="1"/>
</dbReference>
<evidence type="ECO:0000259" key="11">
    <source>
        <dbReference type="PROSITE" id="PS50885"/>
    </source>
</evidence>
<dbReference type="STRING" id="996166.SAMN05192554_103247"/>
<dbReference type="OrthoDB" id="82207at2157"/>
<dbReference type="Gene3D" id="6.10.340.10">
    <property type="match status" value="1"/>
</dbReference>
<dbReference type="Pfam" id="PF02518">
    <property type="entry name" value="HATPase_c"/>
    <property type="match status" value="1"/>
</dbReference>
<keyword evidence="7" id="KW-0067">ATP-binding</keyword>
<evidence type="ECO:0000313" key="13">
    <source>
        <dbReference type="Proteomes" id="UP000199370"/>
    </source>
</evidence>
<keyword evidence="3" id="KW-0597">Phosphoprotein</keyword>
<keyword evidence="5" id="KW-0547">Nucleotide-binding</keyword>
<keyword evidence="8" id="KW-0807">Transducer</keyword>
<dbReference type="InterPro" id="IPR035965">
    <property type="entry name" value="PAS-like_dom_sf"/>
</dbReference>
<evidence type="ECO:0000256" key="2">
    <source>
        <dbReference type="ARBA" id="ARBA00012438"/>
    </source>
</evidence>
<feature type="transmembrane region" description="Helical" evidence="9">
    <location>
        <begin position="292"/>
        <end position="312"/>
    </location>
</feature>
<dbReference type="InterPro" id="IPR003660">
    <property type="entry name" value="HAMP_dom"/>
</dbReference>
<dbReference type="InterPro" id="IPR003594">
    <property type="entry name" value="HATPase_dom"/>
</dbReference>
<feature type="domain" description="HAMP" evidence="11">
    <location>
        <begin position="312"/>
        <end position="364"/>
    </location>
</feature>
<dbReference type="SUPFAM" id="SSF158472">
    <property type="entry name" value="HAMP domain-like"/>
    <property type="match status" value="1"/>
</dbReference>
<evidence type="ECO:0000256" key="4">
    <source>
        <dbReference type="ARBA" id="ARBA00022679"/>
    </source>
</evidence>
<feature type="transmembrane region" description="Helical" evidence="9">
    <location>
        <begin position="20"/>
        <end position="42"/>
    </location>
</feature>
<dbReference type="Pfam" id="PF08448">
    <property type="entry name" value="PAS_4"/>
    <property type="match status" value="1"/>
</dbReference>
<dbReference type="CDD" id="cd06225">
    <property type="entry name" value="HAMP"/>
    <property type="match status" value="1"/>
</dbReference>
<dbReference type="InterPro" id="IPR003661">
    <property type="entry name" value="HisK_dim/P_dom"/>
</dbReference>
<dbReference type="PROSITE" id="PS50109">
    <property type="entry name" value="HIS_KIN"/>
    <property type="match status" value="1"/>
</dbReference>
<dbReference type="Proteomes" id="UP000199370">
    <property type="component" value="Unassembled WGS sequence"/>
</dbReference>
<name>A0A1G9U105_9EURY</name>
<dbReference type="SUPFAM" id="SSF55785">
    <property type="entry name" value="PYP-like sensor domain (PAS domain)"/>
    <property type="match status" value="1"/>
</dbReference>
<dbReference type="RefSeq" id="WP_089731739.1">
    <property type="nucleotide sequence ID" value="NZ_FNIA01000003.1"/>
</dbReference>
<evidence type="ECO:0000259" key="10">
    <source>
        <dbReference type="PROSITE" id="PS50109"/>
    </source>
</evidence>
<gene>
    <name evidence="12" type="ORF">SAMN05192554_103247</name>
</gene>
<evidence type="ECO:0000256" key="3">
    <source>
        <dbReference type="ARBA" id="ARBA00022553"/>
    </source>
</evidence>
<accession>A0A1G9U105</accession>
<reference evidence="12 13" key="1">
    <citation type="submission" date="2016-10" db="EMBL/GenBank/DDBJ databases">
        <authorList>
            <person name="de Groot N.N."/>
        </authorList>
    </citation>
    <scope>NUCLEOTIDE SEQUENCE [LARGE SCALE GENOMIC DNA]</scope>
    <source>
        <strain evidence="13">EB21,IBRC-M 10013,KCTC 4048</strain>
    </source>
</reference>